<keyword evidence="4" id="KW-0479">Metal-binding</keyword>
<dbReference type="AlphaFoldDB" id="S8EKC8"/>
<dbReference type="InterPro" id="IPR011118">
    <property type="entry name" value="Tannase/feruloyl_esterase"/>
</dbReference>
<dbReference type="Pfam" id="PF07519">
    <property type="entry name" value="Tannase"/>
    <property type="match status" value="2"/>
</dbReference>
<evidence type="ECO:0000256" key="5">
    <source>
        <dbReference type="ARBA" id="ARBA00022729"/>
    </source>
</evidence>
<keyword evidence="8" id="KW-1015">Disulfide bond</keyword>
<feature type="chain" id="PRO_5005146768" description="Carboxylic ester hydrolase" evidence="10">
    <location>
        <begin position="23"/>
        <end position="559"/>
    </location>
</feature>
<dbReference type="InParanoid" id="S8EKC8"/>
<protein>
    <recommendedName>
        <fullName evidence="10">Carboxylic ester hydrolase</fullName>
        <ecNumber evidence="10">3.1.1.-</ecNumber>
    </recommendedName>
</protein>
<evidence type="ECO:0000256" key="10">
    <source>
        <dbReference type="RuleBase" id="RU361238"/>
    </source>
</evidence>
<evidence type="ECO:0000256" key="4">
    <source>
        <dbReference type="ARBA" id="ARBA00022723"/>
    </source>
</evidence>
<dbReference type="eggNOG" id="ENOG502QPXZ">
    <property type="taxonomic scope" value="Eukaryota"/>
</dbReference>
<keyword evidence="5 10" id="KW-0732">Signal</keyword>
<dbReference type="GO" id="GO:0046872">
    <property type="term" value="F:metal ion binding"/>
    <property type="evidence" value="ECO:0007669"/>
    <property type="project" value="UniProtKB-KW"/>
</dbReference>
<keyword evidence="2" id="KW-0719">Serine esterase</keyword>
<dbReference type="STRING" id="743788.S8EKC8"/>
<dbReference type="PANTHER" id="PTHR33938:SF15">
    <property type="entry name" value="FERULOYL ESTERASE B-RELATED"/>
    <property type="match status" value="1"/>
</dbReference>
<comment type="similarity">
    <text evidence="1 10">Belongs to the tannase family.</text>
</comment>
<name>S8EKC8_FOMSC</name>
<evidence type="ECO:0000256" key="3">
    <source>
        <dbReference type="ARBA" id="ARBA00022651"/>
    </source>
</evidence>
<evidence type="ECO:0000256" key="7">
    <source>
        <dbReference type="ARBA" id="ARBA00022837"/>
    </source>
</evidence>
<gene>
    <name evidence="11" type="ORF">FOMPIDRAFT_153535</name>
</gene>
<dbReference type="EMBL" id="KE504123">
    <property type="protein sequence ID" value="EPT05602.1"/>
    <property type="molecule type" value="Genomic_DNA"/>
</dbReference>
<dbReference type="OrthoDB" id="3039123at2759"/>
<accession>S8EKC8</accession>
<evidence type="ECO:0000313" key="11">
    <source>
        <dbReference type="EMBL" id="EPT05602.1"/>
    </source>
</evidence>
<comment type="catalytic activity">
    <reaction evidence="9">
        <text>feruloyl-polysaccharide + H2O = ferulate + polysaccharide.</text>
        <dbReference type="EC" id="3.1.1.73"/>
    </reaction>
</comment>
<feature type="signal peptide" evidence="10">
    <location>
        <begin position="1"/>
        <end position="22"/>
    </location>
</feature>
<dbReference type="GO" id="GO:0045493">
    <property type="term" value="P:xylan catabolic process"/>
    <property type="evidence" value="ECO:0007669"/>
    <property type="project" value="UniProtKB-KW"/>
</dbReference>
<dbReference type="PANTHER" id="PTHR33938">
    <property type="entry name" value="FERULOYL ESTERASE B-RELATED"/>
    <property type="match status" value="1"/>
</dbReference>
<dbReference type="GO" id="GO:0030600">
    <property type="term" value="F:feruloyl esterase activity"/>
    <property type="evidence" value="ECO:0007669"/>
    <property type="project" value="UniProtKB-EC"/>
</dbReference>
<keyword evidence="12" id="KW-1185">Reference proteome</keyword>
<dbReference type="HOGENOM" id="CLU_014819_1_0_1"/>
<evidence type="ECO:0000256" key="8">
    <source>
        <dbReference type="ARBA" id="ARBA00023157"/>
    </source>
</evidence>
<evidence type="ECO:0000256" key="6">
    <source>
        <dbReference type="ARBA" id="ARBA00022801"/>
    </source>
</evidence>
<proteinExistence type="inferred from homology"/>
<keyword evidence="3" id="KW-0858">Xylan degradation</keyword>
<keyword evidence="6 10" id="KW-0378">Hydrolase</keyword>
<dbReference type="EC" id="3.1.1.-" evidence="10"/>
<evidence type="ECO:0000313" key="12">
    <source>
        <dbReference type="Proteomes" id="UP000015241"/>
    </source>
</evidence>
<reference evidence="11 12" key="1">
    <citation type="journal article" date="2012" name="Science">
        <title>The Paleozoic origin of enzymatic lignin decomposition reconstructed from 31 fungal genomes.</title>
        <authorList>
            <person name="Floudas D."/>
            <person name="Binder M."/>
            <person name="Riley R."/>
            <person name="Barry K."/>
            <person name="Blanchette R.A."/>
            <person name="Henrissat B."/>
            <person name="Martinez A.T."/>
            <person name="Otillar R."/>
            <person name="Spatafora J.W."/>
            <person name="Yadav J.S."/>
            <person name="Aerts A."/>
            <person name="Benoit I."/>
            <person name="Boyd A."/>
            <person name="Carlson A."/>
            <person name="Copeland A."/>
            <person name="Coutinho P.M."/>
            <person name="de Vries R.P."/>
            <person name="Ferreira P."/>
            <person name="Findley K."/>
            <person name="Foster B."/>
            <person name="Gaskell J."/>
            <person name="Glotzer D."/>
            <person name="Gorecki P."/>
            <person name="Heitman J."/>
            <person name="Hesse C."/>
            <person name="Hori C."/>
            <person name="Igarashi K."/>
            <person name="Jurgens J.A."/>
            <person name="Kallen N."/>
            <person name="Kersten P."/>
            <person name="Kohler A."/>
            <person name="Kuees U."/>
            <person name="Kumar T.K.A."/>
            <person name="Kuo A."/>
            <person name="LaButti K."/>
            <person name="Larrondo L.F."/>
            <person name="Lindquist E."/>
            <person name="Ling A."/>
            <person name="Lombard V."/>
            <person name="Lucas S."/>
            <person name="Lundell T."/>
            <person name="Martin R."/>
            <person name="McLaughlin D.J."/>
            <person name="Morgenstern I."/>
            <person name="Morin E."/>
            <person name="Murat C."/>
            <person name="Nagy L.G."/>
            <person name="Nolan M."/>
            <person name="Ohm R.A."/>
            <person name="Patyshakuliyeva A."/>
            <person name="Rokas A."/>
            <person name="Ruiz-Duenas F.J."/>
            <person name="Sabat G."/>
            <person name="Salamov A."/>
            <person name="Samejima M."/>
            <person name="Schmutz J."/>
            <person name="Slot J.C."/>
            <person name="St John F."/>
            <person name="Stenlid J."/>
            <person name="Sun H."/>
            <person name="Sun S."/>
            <person name="Syed K."/>
            <person name="Tsang A."/>
            <person name="Wiebenga A."/>
            <person name="Young D."/>
            <person name="Pisabarro A."/>
            <person name="Eastwood D.C."/>
            <person name="Martin F."/>
            <person name="Cullen D."/>
            <person name="Grigoriev I.V."/>
            <person name="Hibbett D.S."/>
        </authorList>
    </citation>
    <scope>NUCLEOTIDE SEQUENCE</scope>
    <source>
        <strain evidence="12">FP-58527</strain>
    </source>
</reference>
<dbReference type="Proteomes" id="UP000015241">
    <property type="component" value="Unassembled WGS sequence"/>
</dbReference>
<evidence type="ECO:0000256" key="1">
    <source>
        <dbReference type="ARBA" id="ARBA00006249"/>
    </source>
</evidence>
<organism evidence="11 12">
    <name type="scientific">Fomitopsis schrenkii</name>
    <name type="common">Brown rot fungus</name>
    <dbReference type="NCBI Taxonomy" id="2126942"/>
    <lineage>
        <taxon>Eukaryota</taxon>
        <taxon>Fungi</taxon>
        <taxon>Dikarya</taxon>
        <taxon>Basidiomycota</taxon>
        <taxon>Agaricomycotina</taxon>
        <taxon>Agaricomycetes</taxon>
        <taxon>Polyporales</taxon>
        <taxon>Fomitopsis</taxon>
    </lineage>
</organism>
<dbReference type="SUPFAM" id="SSF53474">
    <property type="entry name" value="alpha/beta-Hydrolases"/>
    <property type="match status" value="1"/>
</dbReference>
<evidence type="ECO:0000256" key="9">
    <source>
        <dbReference type="ARBA" id="ARBA00034075"/>
    </source>
</evidence>
<evidence type="ECO:0000256" key="2">
    <source>
        <dbReference type="ARBA" id="ARBA00022487"/>
    </source>
</evidence>
<sequence>MVRVSSTLSSLLLLFQALVVLADGDSSSSNSKCSSFTLLGNANATVTKTTYYPKGTRVKLSTSMSSLDADDLQDFCRIELTITTNATADSSARTEVWLPDSWNGRFLTFGNGGFAGGVNVGELGLIAVNQSYAGVSTDQGHTSKVTSASWAGPYDDNAIVDWGWRAMHLSVVVGKEVVKQYYGSAHKKSYYMGCSQGGRSGFKEMQSFPDEFDGLVTPHYSSLRYDALHNISQVIGSPAAWHSHLRMWAGYLNSLVEPNTSDRYISEELWKNVVHKKVLNQCDEIDGLADGIINDPRLCHLNTSALLCQSGQDASTCLTKTQVNTLEKIYADYVVDGKWVFGRYYTGGEDAYATGYVEKPSAVSQSWFRYMLLNDTKWSLGDYNSSLIALGDEVNPGQSDAINPDLSAFVGHGGKLLHYVGWADEIISPGGSIHYYESVKNFTSGSGGANIDNFYRLFTVPGMEHCYGGDGANAFGAVQQASNDLPPLNHDPEYDVLAAMVQWVEAGVPPASLNAVHYKNNTVADGIDAIRPLCQYPKSLYYTGGDEMDPKSYTCKLTT</sequence>
<keyword evidence="7" id="KW-0106">Calcium</keyword>
<keyword evidence="3" id="KW-0624">Polysaccharide degradation</keyword>
<dbReference type="InterPro" id="IPR029058">
    <property type="entry name" value="AB_hydrolase_fold"/>
</dbReference>
<keyword evidence="3" id="KW-0119">Carbohydrate metabolism</keyword>